<feature type="compositionally biased region" description="Polar residues" evidence="1">
    <location>
        <begin position="380"/>
        <end position="392"/>
    </location>
</feature>
<name>A0A9W4MBS2_9ACTN</name>
<feature type="region of interest" description="Disordered" evidence="1">
    <location>
        <begin position="338"/>
        <end position="413"/>
    </location>
</feature>
<feature type="region of interest" description="Disordered" evidence="1">
    <location>
        <begin position="119"/>
        <end position="193"/>
    </location>
</feature>
<evidence type="ECO:0000256" key="1">
    <source>
        <dbReference type="SAM" id="MobiDB-lite"/>
    </source>
</evidence>
<evidence type="ECO:0000313" key="2">
    <source>
        <dbReference type="EMBL" id="CAG7642647.1"/>
    </source>
</evidence>
<reference evidence="2" key="1">
    <citation type="submission" date="2021-06" db="EMBL/GenBank/DDBJ databases">
        <authorList>
            <person name="Arsene-Ploetze F."/>
        </authorList>
    </citation>
    <scope>NUCLEOTIDE SEQUENCE</scope>
    <source>
        <strain evidence="2">SBRY1</strain>
    </source>
</reference>
<dbReference type="AlphaFoldDB" id="A0A9W4MBS2"/>
<feature type="compositionally biased region" description="Basic residues" evidence="1">
    <location>
        <begin position="164"/>
        <end position="176"/>
    </location>
</feature>
<sequence>MTWARITDGPVWPGVGEFRYQPARSCAVIGGTSTVPSAANPSCMTGVSTPIAGICSRTGTERSSACTVFAAFAVFAAGRADGDALRGRTVAALPAWWPPQPASSAAAAAVAAVANARLDSEVTPRPPASAARRAPRRRRSPGPARHSRRSGRRRCRSATPPAPHRCRRRPSARRRPGPASPAGRLRASAPEPRSMCAVPWSSWEWGTPRRPVRARRSPARRCTRVPRRSGWFGAWNRPLSSVRPRSHASGCVTDRLEDGAAAEQIAKTWQSHRSPDRTRARPHHDIPPVRYPNEPGRPPAARRAAPISHGHPTSLLSPSRCPPVWTAPRFSLYIHPMSLGRDSRPEPTEGVPHAPNRGASQPTVGLERPRTLCHLGPPTYSRNRTMQPSSIAPGSSQGPGVQPGPTADPRATA</sequence>
<feature type="compositionally biased region" description="Basic residues" evidence="1">
    <location>
        <begin position="133"/>
        <end position="156"/>
    </location>
</feature>
<organism evidence="2 3">
    <name type="scientific">Actinacidiphila bryophytorum</name>
    <dbReference type="NCBI Taxonomy" id="1436133"/>
    <lineage>
        <taxon>Bacteria</taxon>
        <taxon>Bacillati</taxon>
        <taxon>Actinomycetota</taxon>
        <taxon>Actinomycetes</taxon>
        <taxon>Kitasatosporales</taxon>
        <taxon>Streptomycetaceae</taxon>
        <taxon>Actinacidiphila</taxon>
    </lineage>
</organism>
<proteinExistence type="predicted"/>
<accession>A0A9W4MBS2</accession>
<keyword evidence="3" id="KW-1185">Reference proteome</keyword>
<feature type="compositionally biased region" description="Low complexity" evidence="1">
    <location>
        <begin position="393"/>
        <end position="405"/>
    </location>
</feature>
<comment type="caution">
    <text evidence="2">The sequence shown here is derived from an EMBL/GenBank/DDBJ whole genome shotgun (WGS) entry which is preliminary data.</text>
</comment>
<gene>
    <name evidence="2" type="ORF">SBRY_30678</name>
</gene>
<dbReference type="Proteomes" id="UP001153328">
    <property type="component" value="Unassembled WGS sequence"/>
</dbReference>
<protein>
    <submittedName>
        <fullName evidence="2">Uncharacterized protein</fullName>
    </submittedName>
</protein>
<evidence type="ECO:0000313" key="3">
    <source>
        <dbReference type="Proteomes" id="UP001153328"/>
    </source>
</evidence>
<dbReference type="EMBL" id="CAJVAX010000017">
    <property type="protein sequence ID" value="CAG7642647.1"/>
    <property type="molecule type" value="Genomic_DNA"/>
</dbReference>
<feature type="region of interest" description="Disordered" evidence="1">
    <location>
        <begin position="268"/>
        <end position="317"/>
    </location>
</feature>
<feature type="compositionally biased region" description="Basic and acidic residues" evidence="1">
    <location>
        <begin position="273"/>
        <end position="287"/>
    </location>
</feature>